<feature type="region of interest" description="Disordered" evidence="1">
    <location>
        <begin position="287"/>
        <end position="308"/>
    </location>
</feature>
<reference evidence="4" key="1">
    <citation type="journal article" date="2022" name="Arch. Microbiol.">
        <title>Bacteroides muris sp. nov. isolated from the cecum of wild-derived house mice.</title>
        <authorList>
            <person name="Fokt H."/>
            <person name="Unni R."/>
            <person name="Repnik U."/>
            <person name="Schmitz R.A."/>
            <person name="Bramkamp M."/>
            <person name="Baines J.F."/>
            <person name="Unterweger D."/>
        </authorList>
    </citation>
    <scope>NUCLEOTIDE SEQUENCE</scope>
    <source>
        <strain evidence="4">KH569_7</strain>
    </source>
</reference>
<feature type="signal peptide" evidence="2">
    <location>
        <begin position="1"/>
        <end position="22"/>
    </location>
</feature>
<accession>A0A9X2NW90</accession>
<feature type="compositionally biased region" description="Gly residues" evidence="1">
    <location>
        <begin position="295"/>
        <end position="308"/>
    </location>
</feature>
<gene>
    <name evidence="4" type="ORF">M1B78_04035</name>
</gene>
<dbReference type="Pfam" id="PF12985">
    <property type="entry name" value="DUF3869"/>
    <property type="match status" value="1"/>
</dbReference>
<evidence type="ECO:0000313" key="5">
    <source>
        <dbReference type="Proteomes" id="UP001143810"/>
    </source>
</evidence>
<dbReference type="EMBL" id="JAMZEE010000006">
    <property type="protein sequence ID" value="MCR6507368.1"/>
    <property type="molecule type" value="Genomic_DNA"/>
</dbReference>
<name>A0A9X2NW90_9BACE</name>
<sequence>MRKRSFLSGVSAKLALAAVALTSMMFTSCEKEEFNFAPVEVEPASATILVTVYDLKDGSVITDATITENGAAVSGSIKVEAGEDGTIAAATRTFAATKTGYVAGEGQATIPALAKGKSAVVPVSIFLQRVDAAFDNPTEKDEEDAKYSGDKTVITDLGDNTEAGEEPIVKSISYIAEYGQKVQNLSDVEKWIDAMPTTKAMSAADVKNVLKALVASYNPGIEKKEMVKDITIMPFTKLIRVDVINNYETTKKSITATIDGVPYTVPGVEIKKVINTVVSPEFISVAHGHDHGHGHGNGNNAGGGIGEN</sequence>
<proteinExistence type="predicted"/>
<dbReference type="RefSeq" id="WP_257939955.1">
    <property type="nucleotide sequence ID" value="NZ_JAMZEE010000006.1"/>
</dbReference>
<comment type="caution">
    <text evidence="4">The sequence shown here is derived from an EMBL/GenBank/DDBJ whole genome shotgun (WGS) entry which is preliminary data.</text>
</comment>
<dbReference type="InterPro" id="IPR024620">
    <property type="entry name" value="DUF3869"/>
</dbReference>
<dbReference type="AlphaFoldDB" id="A0A9X2NW90"/>
<protein>
    <submittedName>
        <fullName evidence="4">DUF3869 domain-containing protein</fullName>
    </submittedName>
</protein>
<dbReference type="Proteomes" id="UP001143810">
    <property type="component" value="Unassembled WGS sequence"/>
</dbReference>
<reference evidence="4" key="2">
    <citation type="submission" date="2022-04" db="EMBL/GenBank/DDBJ databases">
        <authorList>
            <person name="Fokt H."/>
            <person name="Baines J."/>
        </authorList>
    </citation>
    <scope>NUCLEOTIDE SEQUENCE</scope>
    <source>
        <strain evidence="4">KH569_7</strain>
    </source>
</reference>
<evidence type="ECO:0000256" key="1">
    <source>
        <dbReference type="SAM" id="MobiDB-lite"/>
    </source>
</evidence>
<evidence type="ECO:0000313" key="4">
    <source>
        <dbReference type="EMBL" id="MCR6507368.1"/>
    </source>
</evidence>
<feature type="domain" description="DUF3869" evidence="3">
    <location>
        <begin position="42"/>
        <end position="127"/>
    </location>
</feature>
<organism evidence="4 5">
    <name type="scientific">Bacteroides muris</name>
    <name type="common">ex Fokt et al. 2023</name>
    <dbReference type="NCBI Taxonomy" id="2937417"/>
    <lineage>
        <taxon>Bacteria</taxon>
        <taxon>Pseudomonadati</taxon>
        <taxon>Bacteroidota</taxon>
        <taxon>Bacteroidia</taxon>
        <taxon>Bacteroidales</taxon>
        <taxon>Bacteroidaceae</taxon>
        <taxon>Bacteroides</taxon>
    </lineage>
</organism>
<evidence type="ECO:0000256" key="2">
    <source>
        <dbReference type="SAM" id="SignalP"/>
    </source>
</evidence>
<keyword evidence="2" id="KW-0732">Signal</keyword>
<evidence type="ECO:0000259" key="3">
    <source>
        <dbReference type="Pfam" id="PF12985"/>
    </source>
</evidence>
<feature type="chain" id="PRO_5040789292" evidence="2">
    <location>
        <begin position="23"/>
        <end position="308"/>
    </location>
</feature>
<dbReference type="PROSITE" id="PS51257">
    <property type="entry name" value="PROKAR_LIPOPROTEIN"/>
    <property type="match status" value="1"/>
</dbReference>